<reference evidence="1 2" key="1">
    <citation type="journal article" date="2018" name="Nat. Biotechnol.">
        <title>A standardized bacterial taxonomy based on genome phylogeny substantially revises the tree of life.</title>
        <authorList>
            <person name="Parks D.H."/>
            <person name="Chuvochina M."/>
            <person name="Waite D.W."/>
            <person name="Rinke C."/>
            <person name="Skarshewski A."/>
            <person name="Chaumeil P.A."/>
            <person name="Hugenholtz P."/>
        </authorList>
    </citation>
    <scope>NUCLEOTIDE SEQUENCE [LARGE SCALE GENOMIC DNA]</scope>
    <source>
        <strain evidence="1">UBA9049</strain>
    </source>
</reference>
<proteinExistence type="predicted"/>
<protein>
    <submittedName>
        <fullName evidence="1">Uncharacterized protein</fullName>
    </submittedName>
</protein>
<evidence type="ECO:0000313" key="2">
    <source>
        <dbReference type="Proteomes" id="UP000261325"/>
    </source>
</evidence>
<dbReference type="Proteomes" id="UP000261325">
    <property type="component" value="Unassembled WGS sequence"/>
</dbReference>
<sequence>MHDIKWQCPDCKAKNANHPDKTAFPECRKCDKKFDWLDIAHTSDNMDIYLAAVDALAMKTCGKCALDLIDDQDAGVDALKDAFLNGERPVKALIRVRKLAAA</sequence>
<organism evidence="1 2">
    <name type="scientific">Marinobacter nauticus</name>
    <name type="common">Marinobacter hydrocarbonoclasticus</name>
    <name type="synonym">Marinobacter aquaeolei</name>
    <dbReference type="NCBI Taxonomy" id="2743"/>
    <lineage>
        <taxon>Bacteria</taxon>
        <taxon>Pseudomonadati</taxon>
        <taxon>Pseudomonadota</taxon>
        <taxon>Gammaproteobacteria</taxon>
        <taxon>Pseudomonadales</taxon>
        <taxon>Marinobacteraceae</taxon>
        <taxon>Marinobacter</taxon>
    </lineage>
</organism>
<accession>A0A3B8WD03</accession>
<dbReference type="AlphaFoldDB" id="A0A3B8WD03"/>
<gene>
    <name evidence="1" type="ORF">DCF82_04940</name>
</gene>
<name>A0A3B8WD03_MARNT</name>
<dbReference type="EMBL" id="DLYI01000057">
    <property type="protein sequence ID" value="HAC27146.1"/>
    <property type="molecule type" value="Genomic_DNA"/>
</dbReference>
<comment type="caution">
    <text evidence="1">The sequence shown here is derived from an EMBL/GenBank/DDBJ whole genome shotgun (WGS) entry which is preliminary data.</text>
</comment>
<evidence type="ECO:0000313" key="1">
    <source>
        <dbReference type="EMBL" id="HAC27146.1"/>
    </source>
</evidence>